<dbReference type="GO" id="GO:0000166">
    <property type="term" value="F:nucleotide binding"/>
    <property type="evidence" value="ECO:0007669"/>
    <property type="project" value="UniProtKB-KW"/>
</dbReference>
<gene>
    <name evidence="4" type="ORF">FUAX_19620</name>
</gene>
<dbReference type="RefSeq" id="WP_338391127.1">
    <property type="nucleotide sequence ID" value="NZ_AP025314.1"/>
</dbReference>
<sequence>MKITIRYFGMLAEVTGCDEESVDVSVKTVRELLESLYGKYPALEGKDFQVAQNNEIVPMDSTLASGELALLPPFSGG</sequence>
<dbReference type="InterPro" id="IPR012675">
    <property type="entry name" value="Beta-grasp_dom_sf"/>
</dbReference>
<organism evidence="4 5">
    <name type="scientific">Fulvitalea axinellae</name>
    <dbReference type="NCBI Taxonomy" id="1182444"/>
    <lineage>
        <taxon>Bacteria</taxon>
        <taxon>Pseudomonadati</taxon>
        <taxon>Bacteroidota</taxon>
        <taxon>Cytophagia</taxon>
        <taxon>Cytophagales</taxon>
        <taxon>Persicobacteraceae</taxon>
        <taxon>Fulvitalea</taxon>
    </lineage>
</organism>
<reference evidence="4 5" key="1">
    <citation type="submission" date="2021-12" db="EMBL/GenBank/DDBJ databases">
        <title>Genome sequencing of bacteria with rrn-lacking chromosome and rrn-plasmid.</title>
        <authorList>
            <person name="Anda M."/>
            <person name="Iwasaki W."/>
        </authorList>
    </citation>
    <scope>NUCLEOTIDE SEQUENCE [LARGE SCALE GENOMIC DNA]</scope>
    <source>
        <strain evidence="4 5">DSM 100852</strain>
    </source>
</reference>
<dbReference type="Proteomes" id="UP001348817">
    <property type="component" value="Chromosome"/>
</dbReference>
<evidence type="ECO:0000313" key="4">
    <source>
        <dbReference type="EMBL" id="BDD09530.1"/>
    </source>
</evidence>
<evidence type="ECO:0000313" key="5">
    <source>
        <dbReference type="Proteomes" id="UP001348817"/>
    </source>
</evidence>
<dbReference type="InterPro" id="IPR016155">
    <property type="entry name" value="Mopterin_synth/thiamin_S_b"/>
</dbReference>
<dbReference type="EMBL" id="AP025314">
    <property type="protein sequence ID" value="BDD09530.1"/>
    <property type="molecule type" value="Genomic_DNA"/>
</dbReference>
<accession>A0AAU9CJM3</accession>
<keyword evidence="5" id="KW-1185">Reference proteome</keyword>
<dbReference type="Pfam" id="PF02597">
    <property type="entry name" value="ThiS"/>
    <property type="match status" value="1"/>
</dbReference>
<dbReference type="Gene3D" id="3.10.20.30">
    <property type="match status" value="1"/>
</dbReference>
<dbReference type="InterPro" id="IPR044672">
    <property type="entry name" value="MOCS2A"/>
</dbReference>
<dbReference type="SUPFAM" id="SSF54285">
    <property type="entry name" value="MoaD/ThiS"/>
    <property type="match status" value="1"/>
</dbReference>
<dbReference type="PANTHER" id="PTHR33359:SF1">
    <property type="entry name" value="MOLYBDOPTERIN SYNTHASE SULFUR CARRIER SUBUNIT"/>
    <property type="match status" value="1"/>
</dbReference>
<evidence type="ECO:0000256" key="1">
    <source>
        <dbReference type="ARBA" id="ARBA00022741"/>
    </source>
</evidence>
<dbReference type="GO" id="GO:1990133">
    <property type="term" value="C:molybdopterin adenylyltransferase complex"/>
    <property type="evidence" value="ECO:0007669"/>
    <property type="project" value="TreeGrafter"/>
</dbReference>
<protein>
    <recommendedName>
        <fullName evidence="3">Molybdopterin synthase sulfur carrier subunit</fullName>
    </recommendedName>
</protein>
<proteinExistence type="inferred from homology"/>
<dbReference type="KEGG" id="fax:FUAX_19620"/>
<evidence type="ECO:0000256" key="2">
    <source>
        <dbReference type="ARBA" id="ARBA00024200"/>
    </source>
</evidence>
<keyword evidence="1" id="KW-0547">Nucleotide-binding</keyword>
<dbReference type="CDD" id="cd00754">
    <property type="entry name" value="Ubl_MoaD"/>
    <property type="match status" value="1"/>
</dbReference>
<name>A0AAU9CJM3_9BACT</name>
<evidence type="ECO:0000256" key="3">
    <source>
        <dbReference type="ARBA" id="ARBA00024247"/>
    </source>
</evidence>
<comment type="similarity">
    <text evidence="2">Belongs to the MoaD family.</text>
</comment>
<dbReference type="InterPro" id="IPR003749">
    <property type="entry name" value="ThiS/MoaD-like"/>
</dbReference>
<dbReference type="GO" id="GO:0006777">
    <property type="term" value="P:Mo-molybdopterin cofactor biosynthetic process"/>
    <property type="evidence" value="ECO:0007669"/>
    <property type="project" value="InterPro"/>
</dbReference>
<dbReference type="PANTHER" id="PTHR33359">
    <property type="entry name" value="MOLYBDOPTERIN SYNTHASE SULFUR CARRIER SUBUNIT"/>
    <property type="match status" value="1"/>
</dbReference>
<dbReference type="AlphaFoldDB" id="A0AAU9CJM3"/>